<sequence>MLERERLAKMRLERLEGSGDDRDKSDFTGPISTTSWESISNSSSSLNDKFISPIPPTMPHLLADWDQTTTNFAEDNGPLEDAPFPDVSEDRTLEDNLRRAGLQAALETFKAKYPTLPLTETSSWEYGMFCFSVVHQY</sequence>
<dbReference type="WBParaSite" id="HNAJ_0000564801-mRNA-1">
    <property type="protein sequence ID" value="HNAJ_0000564801-mRNA-1"/>
    <property type="gene ID" value="HNAJ_0000564801"/>
</dbReference>
<name>A0A0R3TF09_RODNA</name>
<proteinExistence type="predicted"/>
<gene>
    <name evidence="2" type="ORF">HNAJ_LOCUS5648</name>
</gene>
<evidence type="ECO:0000313" key="2">
    <source>
        <dbReference type="EMBL" id="VDO01508.1"/>
    </source>
</evidence>
<feature type="compositionally biased region" description="Low complexity" evidence="1">
    <location>
        <begin position="31"/>
        <end position="45"/>
    </location>
</feature>
<evidence type="ECO:0000256" key="1">
    <source>
        <dbReference type="SAM" id="MobiDB-lite"/>
    </source>
</evidence>
<feature type="compositionally biased region" description="Basic and acidic residues" evidence="1">
    <location>
        <begin position="1"/>
        <end position="26"/>
    </location>
</feature>
<dbReference type="EMBL" id="UZAE01005120">
    <property type="protein sequence ID" value="VDO01508.1"/>
    <property type="molecule type" value="Genomic_DNA"/>
</dbReference>
<reference evidence="2 3" key="2">
    <citation type="submission" date="2018-11" db="EMBL/GenBank/DDBJ databases">
        <authorList>
            <consortium name="Pathogen Informatics"/>
        </authorList>
    </citation>
    <scope>NUCLEOTIDE SEQUENCE [LARGE SCALE GENOMIC DNA]</scope>
</reference>
<evidence type="ECO:0000313" key="3">
    <source>
        <dbReference type="Proteomes" id="UP000278807"/>
    </source>
</evidence>
<dbReference type="AlphaFoldDB" id="A0A0R3TF09"/>
<feature type="region of interest" description="Disordered" evidence="1">
    <location>
        <begin position="1"/>
        <end position="51"/>
    </location>
</feature>
<dbReference type="Proteomes" id="UP000278807">
    <property type="component" value="Unassembled WGS sequence"/>
</dbReference>
<protein>
    <submittedName>
        <fullName evidence="4">Rab-GAP TBC domain-containing protein</fullName>
    </submittedName>
</protein>
<evidence type="ECO:0000313" key="4">
    <source>
        <dbReference type="WBParaSite" id="HNAJ_0000564801-mRNA-1"/>
    </source>
</evidence>
<reference evidence="4" key="1">
    <citation type="submission" date="2017-02" db="UniProtKB">
        <authorList>
            <consortium name="WormBaseParasite"/>
        </authorList>
    </citation>
    <scope>IDENTIFICATION</scope>
</reference>
<organism evidence="4">
    <name type="scientific">Rodentolepis nana</name>
    <name type="common">Dwarf tapeworm</name>
    <name type="synonym">Hymenolepis nana</name>
    <dbReference type="NCBI Taxonomy" id="102285"/>
    <lineage>
        <taxon>Eukaryota</taxon>
        <taxon>Metazoa</taxon>
        <taxon>Spiralia</taxon>
        <taxon>Lophotrochozoa</taxon>
        <taxon>Platyhelminthes</taxon>
        <taxon>Cestoda</taxon>
        <taxon>Eucestoda</taxon>
        <taxon>Cyclophyllidea</taxon>
        <taxon>Hymenolepididae</taxon>
        <taxon>Rodentolepis</taxon>
    </lineage>
</organism>
<keyword evidence="3" id="KW-1185">Reference proteome</keyword>
<accession>A0A0R3TF09</accession>
<dbReference type="OrthoDB" id="10651254at2759"/>